<evidence type="ECO:0000313" key="1">
    <source>
        <dbReference type="EMBL" id="KAK3209873.1"/>
    </source>
</evidence>
<comment type="caution">
    <text evidence="1">The sequence shown here is derived from an EMBL/GenBank/DDBJ whole genome shotgun (WGS) entry which is preliminary data.</text>
</comment>
<reference evidence="1 2" key="1">
    <citation type="submission" date="2021-02" db="EMBL/GenBank/DDBJ databases">
        <title>Genome assembly of Pseudopithomyces chartarum.</title>
        <authorList>
            <person name="Jauregui R."/>
            <person name="Singh J."/>
            <person name="Voisey C."/>
        </authorList>
    </citation>
    <scope>NUCLEOTIDE SEQUENCE [LARGE SCALE GENOMIC DNA]</scope>
    <source>
        <strain evidence="1 2">AGR01</strain>
    </source>
</reference>
<sequence>MCTQLDGSITNSNVCAVDFSKVDSTGITGLIAGVDTADELCGILKGSFDGTTCTIDFKGAGTGTEKDKKAACGELKGKWEEDECRVITVSMVG</sequence>
<keyword evidence="2" id="KW-1185">Reference proteome</keyword>
<protein>
    <submittedName>
        <fullName evidence="1">Uncharacterized protein</fullName>
    </submittedName>
</protein>
<dbReference type="Proteomes" id="UP001280581">
    <property type="component" value="Unassembled WGS sequence"/>
</dbReference>
<organism evidence="1 2">
    <name type="scientific">Pseudopithomyces chartarum</name>
    <dbReference type="NCBI Taxonomy" id="1892770"/>
    <lineage>
        <taxon>Eukaryota</taxon>
        <taxon>Fungi</taxon>
        <taxon>Dikarya</taxon>
        <taxon>Ascomycota</taxon>
        <taxon>Pezizomycotina</taxon>
        <taxon>Dothideomycetes</taxon>
        <taxon>Pleosporomycetidae</taxon>
        <taxon>Pleosporales</taxon>
        <taxon>Massarineae</taxon>
        <taxon>Didymosphaeriaceae</taxon>
        <taxon>Pseudopithomyces</taxon>
    </lineage>
</organism>
<evidence type="ECO:0000313" key="2">
    <source>
        <dbReference type="Proteomes" id="UP001280581"/>
    </source>
</evidence>
<gene>
    <name evidence="1" type="ORF">GRF29_44g896577</name>
</gene>
<dbReference type="AlphaFoldDB" id="A0AAN6LY20"/>
<dbReference type="EMBL" id="WVTA01000005">
    <property type="protein sequence ID" value="KAK3209873.1"/>
    <property type="molecule type" value="Genomic_DNA"/>
</dbReference>
<name>A0AAN6LY20_9PLEO</name>
<proteinExistence type="predicted"/>
<accession>A0AAN6LY20</accession>